<dbReference type="STRING" id="706587.Desti_3826"/>
<evidence type="ECO:0000313" key="2">
    <source>
        <dbReference type="EMBL" id="AFM26468.1"/>
    </source>
</evidence>
<dbReference type="HOGENOM" id="CLU_2787116_0_0_7"/>
<dbReference type="KEGG" id="dti:Desti_3826"/>
<name>I4CA77_DESTA</name>
<keyword evidence="3" id="KW-1185">Reference proteome</keyword>
<keyword evidence="1" id="KW-0732">Signal</keyword>
<organism evidence="2 3">
    <name type="scientific">Desulfomonile tiedjei (strain ATCC 49306 / DSM 6799 / DCB-1)</name>
    <dbReference type="NCBI Taxonomy" id="706587"/>
    <lineage>
        <taxon>Bacteria</taxon>
        <taxon>Pseudomonadati</taxon>
        <taxon>Thermodesulfobacteriota</taxon>
        <taxon>Desulfomonilia</taxon>
        <taxon>Desulfomonilales</taxon>
        <taxon>Desulfomonilaceae</taxon>
        <taxon>Desulfomonile</taxon>
    </lineage>
</organism>
<proteinExistence type="predicted"/>
<feature type="signal peptide" evidence="1">
    <location>
        <begin position="1"/>
        <end position="22"/>
    </location>
</feature>
<dbReference type="Proteomes" id="UP000006055">
    <property type="component" value="Chromosome"/>
</dbReference>
<gene>
    <name evidence="2" type="ordered locus">Desti_3826</name>
</gene>
<dbReference type="AlphaFoldDB" id="I4CA77"/>
<dbReference type="RefSeq" id="WP_014811594.1">
    <property type="nucleotide sequence ID" value="NC_018025.1"/>
</dbReference>
<reference evidence="3" key="1">
    <citation type="submission" date="2012-06" db="EMBL/GenBank/DDBJ databases">
        <title>Complete sequence of chromosome of Desulfomonile tiedjei DSM 6799.</title>
        <authorList>
            <person name="Lucas S."/>
            <person name="Copeland A."/>
            <person name="Lapidus A."/>
            <person name="Glavina del Rio T."/>
            <person name="Dalin E."/>
            <person name="Tice H."/>
            <person name="Bruce D."/>
            <person name="Goodwin L."/>
            <person name="Pitluck S."/>
            <person name="Peters L."/>
            <person name="Ovchinnikova G."/>
            <person name="Zeytun A."/>
            <person name="Lu M."/>
            <person name="Kyrpides N."/>
            <person name="Mavromatis K."/>
            <person name="Ivanova N."/>
            <person name="Brettin T."/>
            <person name="Detter J.C."/>
            <person name="Han C."/>
            <person name="Larimer F."/>
            <person name="Land M."/>
            <person name="Hauser L."/>
            <person name="Markowitz V."/>
            <person name="Cheng J.-F."/>
            <person name="Hugenholtz P."/>
            <person name="Woyke T."/>
            <person name="Wu D."/>
            <person name="Spring S."/>
            <person name="Schroeder M."/>
            <person name="Brambilla E."/>
            <person name="Klenk H.-P."/>
            <person name="Eisen J.A."/>
        </authorList>
    </citation>
    <scope>NUCLEOTIDE SEQUENCE [LARGE SCALE GENOMIC DNA]</scope>
    <source>
        <strain evidence="3">ATCC 49306 / DSM 6799 / DCB-1</strain>
    </source>
</reference>
<dbReference type="EMBL" id="CP003360">
    <property type="protein sequence ID" value="AFM26468.1"/>
    <property type="molecule type" value="Genomic_DNA"/>
</dbReference>
<protein>
    <submittedName>
        <fullName evidence="2">Uncharacterized protein</fullName>
    </submittedName>
</protein>
<sequence>MFRWLLIGAMAIVLMTSPVAISQDQEIVNCCIRPCSCLPNAKPQCVKITKEECERKRGEVVADCMLCD</sequence>
<evidence type="ECO:0000313" key="3">
    <source>
        <dbReference type="Proteomes" id="UP000006055"/>
    </source>
</evidence>
<feature type="chain" id="PRO_5003687098" evidence="1">
    <location>
        <begin position="23"/>
        <end position="68"/>
    </location>
</feature>
<accession>I4CA77</accession>
<evidence type="ECO:0000256" key="1">
    <source>
        <dbReference type="SAM" id="SignalP"/>
    </source>
</evidence>